<accession>A0A238UP91</accession>
<dbReference type="GO" id="GO:1900376">
    <property type="term" value="P:regulation of secondary metabolite biosynthetic process"/>
    <property type="evidence" value="ECO:0007669"/>
    <property type="project" value="TreeGrafter"/>
</dbReference>
<feature type="binding site" evidence="11">
    <location>
        <position position="132"/>
    </location>
    <ligand>
        <name>Zn(2+)</name>
        <dbReference type="ChEBI" id="CHEBI:29105"/>
    </ligand>
</feature>
<protein>
    <submittedName>
        <fullName evidence="12">Fur family transcriptional regulator, ferric uptake regulator</fullName>
    </submittedName>
</protein>
<keyword evidence="8" id="KW-0805">Transcription regulation</keyword>
<organism evidence="12 13">
    <name type="scientific">Blastococcus mobilis</name>
    <dbReference type="NCBI Taxonomy" id="1938746"/>
    <lineage>
        <taxon>Bacteria</taxon>
        <taxon>Bacillati</taxon>
        <taxon>Actinomycetota</taxon>
        <taxon>Actinomycetes</taxon>
        <taxon>Geodermatophilales</taxon>
        <taxon>Geodermatophilaceae</taxon>
        <taxon>Blastococcus</taxon>
    </lineage>
</organism>
<evidence type="ECO:0000313" key="13">
    <source>
        <dbReference type="Proteomes" id="UP000198403"/>
    </source>
</evidence>
<dbReference type="Proteomes" id="UP000198403">
    <property type="component" value="Unassembled WGS sequence"/>
</dbReference>
<dbReference type="GO" id="GO:0008270">
    <property type="term" value="F:zinc ion binding"/>
    <property type="evidence" value="ECO:0007669"/>
    <property type="project" value="TreeGrafter"/>
</dbReference>
<dbReference type="InterPro" id="IPR002481">
    <property type="entry name" value="FUR"/>
</dbReference>
<dbReference type="GO" id="GO:0000976">
    <property type="term" value="F:transcription cis-regulatory region binding"/>
    <property type="evidence" value="ECO:0007669"/>
    <property type="project" value="TreeGrafter"/>
</dbReference>
<evidence type="ECO:0000256" key="1">
    <source>
        <dbReference type="ARBA" id="ARBA00004496"/>
    </source>
</evidence>
<dbReference type="InterPro" id="IPR036390">
    <property type="entry name" value="WH_DNA-bd_sf"/>
</dbReference>
<feature type="binding site" evidence="11">
    <location>
        <position position="95"/>
    </location>
    <ligand>
        <name>Zn(2+)</name>
        <dbReference type="ChEBI" id="CHEBI:29105"/>
    </ligand>
</feature>
<evidence type="ECO:0000256" key="2">
    <source>
        <dbReference type="ARBA" id="ARBA00007957"/>
    </source>
</evidence>
<dbReference type="AlphaFoldDB" id="A0A238UP91"/>
<evidence type="ECO:0000256" key="6">
    <source>
        <dbReference type="ARBA" id="ARBA00022833"/>
    </source>
</evidence>
<evidence type="ECO:0000256" key="9">
    <source>
        <dbReference type="ARBA" id="ARBA00023125"/>
    </source>
</evidence>
<evidence type="ECO:0000256" key="5">
    <source>
        <dbReference type="ARBA" id="ARBA00022723"/>
    </source>
</evidence>
<reference evidence="12 13" key="1">
    <citation type="submission" date="2017-06" db="EMBL/GenBank/DDBJ databases">
        <authorList>
            <person name="Kim H.J."/>
            <person name="Triplett B.A."/>
        </authorList>
    </citation>
    <scope>NUCLEOTIDE SEQUENCE [LARGE SCALE GENOMIC DNA]</scope>
    <source>
        <strain evidence="12 13">DSM 44272</strain>
    </source>
</reference>
<dbReference type="Gene3D" id="1.10.10.10">
    <property type="entry name" value="Winged helix-like DNA-binding domain superfamily/Winged helix DNA-binding domain"/>
    <property type="match status" value="1"/>
</dbReference>
<comment type="cofactor">
    <cofactor evidence="11">
        <name>Zn(2+)</name>
        <dbReference type="ChEBI" id="CHEBI:29105"/>
    </cofactor>
    <text evidence="11">Binds 1 zinc ion per subunit.</text>
</comment>
<keyword evidence="13" id="KW-1185">Reference proteome</keyword>
<dbReference type="GO" id="GO:0003700">
    <property type="term" value="F:DNA-binding transcription factor activity"/>
    <property type="evidence" value="ECO:0007669"/>
    <property type="project" value="InterPro"/>
</dbReference>
<feature type="binding site" evidence="11">
    <location>
        <position position="135"/>
    </location>
    <ligand>
        <name>Zn(2+)</name>
        <dbReference type="ChEBI" id="CHEBI:29105"/>
    </ligand>
</feature>
<dbReference type="GO" id="GO:0005737">
    <property type="term" value="C:cytoplasm"/>
    <property type="evidence" value="ECO:0007669"/>
    <property type="project" value="UniProtKB-SubCell"/>
</dbReference>
<evidence type="ECO:0000256" key="3">
    <source>
        <dbReference type="ARBA" id="ARBA00022490"/>
    </source>
</evidence>
<proteinExistence type="inferred from homology"/>
<name>A0A238UP91_9ACTN</name>
<dbReference type="OrthoDB" id="5242893at2"/>
<dbReference type="EMBL" id="FZNO01000001">
    <property type="protein sequence ID" value="SNR23109.1"/>
    <property type="molecule type" value="Genomic_DNA"/>
</dbReference>
<evidence type="ECO:0000256" key="8">
    <source>
        <dbReference type="ARBA" id="ARBA00023015"/>
    </source>
</evidence>
<keyword evidence="4" id="KW-0678">Repressor</keyword>
<keyword evidence="9" id="KW-0238">DNA-binding</keyword>
<dbReference type="InterPro" id="IPR036388">
    <property type="entry name" value="WH-like_DNA-bd_sf"/>
</dbReference>
<evidence type="ECO:0000256" key="7">
    <source>
        <dbReference type="ARBA" id="ARBA00023004"/>
    </source>
</evidence>
<dbReference type="Pfam" id="PF01475">
    <property type="entry name" value="FUR"/>
    <property type="match status" value="1"/>
</dbReference>
<dbReference type="PANTHER" id="PTHR33202:SF18">
    <property type="entry name" value="TRANSCRIPTIONAL REGULATOR FURA"/>
    <property type="match status" value="1"/>
</dbReference>
<keyword evidence="5 11" id="KW-0479">Metal-binding</keyword>
<dbReference type="GO" id="GO:0045892">
    <property type="term" value="P:negative regulation of DNA-templated transcription"/>
    <property type="evidence" value="ECO:0007669"/>
    <property type="project" value="TreeGrafter"/>
</dbReference>
<dbReference type="InterPro" id="IPR043135">
    <property type="entry name" value="Fur_C"/>
</dbReference>
<keyword evidence="10" id="KW-0804">Transcription</keyword>
<evidence type="ECO:0000313" key="12">
    <source>
        <dbReference type="EMBL" id="SNR23109.1"/>
    </source>
</evidence>
<dbReference type="Gene3D" id="3.30.1490.190">
    <property type="match status" value="1"/>
</dbReference>
<dbReference type="SUPFAM" id="SSF46785">
    <property type="entry name" value="Winged helix' DNA-binding domain"/>
    <property type="match status" value="1"/>
</dbReference>
<comment type="similarity">
    <text evidence="2">Belongs to the Fur family.</text>
</comment>
<dbReference type="RefSeq" id="WP_089334584.1">
    <property type="nucleotide sequence ID" value="NZ_FZNO01000001.1"/>
</dbReference>
<comment type="subcellular location">
    <subcellularLocation>
        <location evidence="1">Cytoplasm</location>
    </subcellularLocation>
</comment>
<feature type="binding site" evidence="11">
    <location>
        <position position="92"/>
    </location>
    <ligand>
        <name>Zn(2+)</name>
        <dbReference type="ChEBI" id="CHEBI:29105"/>
    </ligand>
</feature>
<keyword evidence="7" id="KW-0408">Iron</keyword>
<gene>
    <name evidence="12" type="ORF">SAMN06272737_10145</name>
</gene>
<dbReference type="CDD" id="cd07153">
    <property type="entry name" value="Fur_like"/>
    <property type="match status" value="1"/>
</dbReference>
<evidence type="ECO:0000256" key="4">
    <source>
        <dbReference type="ARBA" id="ARBA00022491"/>
    </source>
</evidence>
<evidence type="ECO:0000256" key="10">
    <source>
        <dbReference type="ARBA" id="ARBA00023163"/>
    </source>
</evidence>
<keyword evidence="6 11" id="KW-0862">Zinc</keyword>
<dbReference type="PANTHER" id="PTHR33202">
    <property type="entry name" value="ZINC UPTAKE REGULATION PROTEIN"/>
    <property type="match status" value="1"/>
</dbReference>
<sequence>METTWGHQLRAVGLRVTRPRLSVLDVLSTHPHADADTVVTGARAQHPTLSPQTVYGVLEALVSVGLARRIEPAGSPALFELRVGDNHHHLVCRSCGAVADVDCAVGAAPCLSPSDTSGFVVDEAEVVFWGLCRGCQAEAAPESVQIDEHEIPGGASS</sequence>
<evidence type="ECO:0000256" key="11">
    <source>
        <dbReference type="PIRSR" id="PIRSR602481-1"/>
    </source>
</evidence>
<keyword evidence="3" id="KW-0963">Cytoplasm</keyword>